<organism evidence="3">
    <name type="scientific">Oryza punctata</name>
    <name type="common">Red rice</name>
    <dbReference type="NCBI Taxonomy" id="4537"/>
    <lineage>
        <taxon>Eukaryota</taxon>
        <taxon>Viridiplantae</taxon>
        <taxon>Streptophyta</taxon>
        <taxon>Embryophyta</taxon>
        <taxon>Tracheophyta</taxon>
        <taxon>Spermatophyta</taxon>
        <taxon>Magnoliopsida</taxon>
        <taxon>Liliopsida</taxon>
        <taxon>Poales</taxon>
        <taxon>Poaceae</taxon>
        <taxon>BOP clade</taxon>
        <taxon>Oryzoideae</taxon>
        <taxon>Oryzeae</taxon>
        <taxon>Oryzinae</taxon>
        <taxon>Oryza</taxon>
    </lineage>
</organism>
<name>A0A0E0KQN0_ORYPU</name>
<evidence type="ECO:0000259" key="2">
    <source>
        <dbReference type="Pfam" id="PF09133"/>
    </source>
</evidence>
<dbReference type="STRING" id="4537.A0A0E0KQN0"/>
<dbReference type="InterPro" id="IPR015216">
    <property type="entry name" value="SANTA"/>
</dbReference>
<evidence type="ECO:0000313" key="4">
    <source>
        <dbReference type="Proteomes" id="UP000026962"/>
    </source>
</evidence>
<dbReference type="PANTHER" id="PTHR35311:SF10">
    <property type="entry name" value="OS04G0347900 PROTEIN"/>
    <property type="match status" value="1"/>
</dbReference>
<protein>
    <recommendedName>
        <fullName evidence="2">SANTA domain-containing protein</fullName>
    </recommendedName>
</protein>
<feature type="region of interest" description="Disordered" evidence="1">
    <location>
        <begin position="473"/>
        <end position="526"/>
    </location>
</feature>
<dbReference type="AlphaFoldDB" id="A0A0E0KQN0"/>
<dbReference type="eggNOG" id="ENOG502S0VY">
    <property type="taxonomic scope" value="Eukaryota"/>
</dbReference>
<accession>A0A0E0KQN0</accession>
<evidence type="ECO:0000256" key="1">
    <source>
        <dbReference type="SAM" id="MobiDB-lite"/>
    </source>
</evidence>
<dbReference type="Proteomes" id="UP000026962">
    <property type="component" value="Chromosome 4"/>
</dbReference>
<feature type="compositionally biased region" description="Pro residues" evidence="1">
    <location>
        <begin position="1"/>
        <end position="14"/>
    </location>
</feature>
<feature type="domain" description="SANTA" evidence="2">
    <location>
        <begin position="61"/>
        <end position="150"/>
    </location>
</feature>
<feature type="compositionally biased region" description="Polar residues" evidence="1">
    <location>
        <begin position="480"/>
        <end position="495"/>
    </location>
</feature>
<keyword evidence="4" id="KW-1185">Reference proteome</keyword>
<sequence>MASEPPQTPTPTPPAAAAAASGPRRGAPQPATILSPSFSRNPLRAPAPFPSSDDCEEHPCVELFDWWLKRVEGDDRKVRIAGHTERNHKPHLFTSAPIVKRHKACMLEAEDSIIVLIDGPLDLLQMENNGYSLEVCEKFMTGFPCLWESYNLGSQLSCSNTSNSRDGRTKFYLERFQIGNFIDKVGSSFLANLLNNAGSSSGDDADSFEKGSYLSNKKPRFEEYTCDLDILAKEKNTAFNEGITGSPAVCNKVGNGQIDLIAKSFSKERDHGNIDLSASLTSIEEFTGDKTSEDAGNRNEFIHSDAEHQEAGSHLVNSDSIYGMSTESGNQNEFIHSDAEHQEVGSHVVNSDSNFDMSTDNMTCEMGDGSANAGSAVSQGSKEVLATVLPERANLSPDSCLDNILPISTCKSNNCLENQGFPEIAQHIALNEEVVPNEDISTSVHSDVESLGNPVGPAEVQRSECDMLQGALRSPKQHVGSGQEQRPEQSMSQGAARSPMIRTPIPDGAPSLRNQHLGSAQEQRSEHCMLKGANRSPMIRTPIPYGHYSPLTRLKAKSSSVSTPESLKLRRTRSEWFDFRCGWFRVGITTSQREQVKDSCKEKKGSLSNFHSPCIAYTLFENHLPHLSTSMVATNINKFVLHHQSQVSDTANVS</sequence>
<evidence type="ECO:0000313" key="3">
    <source>
        <dbReference type="EnsemblPlants" id="OPUNC04G10710.1"/>
    </source>
</evidence>
<reference evidence="3" key="2">
    <citation type="submission" date="2018-05" db="EMBL/GenBank/DDBJ databases">
        <title>OpunRS2 (Oryza punctata Reference Sequence Version 2).</title>
        <authorList>
            <person name="Zhang J."/>
            <person name="Kudrna D."/>
            <person name="Lee S."/>
            <person name="Talag J."/>
            <person name="Welchert J."/>
            <person name="Wing R.A."/>
        </authorList>
    </citation>
    <scope>NUCLEOTIDE SEQUENCE [LARGE SCALE GENOMIC DNA]</scope>
</reference>
<dbReference type="EnsemblPlants" id="OPUNC04G10710.1">
    <property type="protein sequence ID" value="OPUNC04G10710.1"/>
    <property type="gene ID" value="OPUNC04G10710"/>
</dbReference>
<feature type="region of interest" description="Disordered" evidence="1">
    <location>
        <begin position="1"/>
        <end position="55"/>
    </location>
</feature>
<feature type="compositionally biased region" description="Low complexity" evidence="1">
    <location>
        <begin position="15"/>
        <end position="31"/>
    </location>
</feature>
<dbReference type="Gramene" id="OPUNC04G10710.1">
    <property type="protein sequence ID" value="OPUNC04G10710.1"/>
    <property type="gene ID" value="OPUNC04G10710"/>
</dbReference>
<dbReference type="OMA" id="PECANCC"/>
<dbReference type="PANTHER" id="PTHR35311">
    <property type="entry name" value="KINETOCHORE-ASSOCIATED PROTEIN KNL-2 HOMOLOG"/>
    <property type="match status" value="1"/>
</dbReference>
<dbReference type="InterPro" id="IPR053090">
    <property type="entry name" value="Centromere_KNL-2_homolog"/>
</dbReference>
<feature type="compositionally biased region" description="Polar residues" evidence="1">
    <location>
        <begin position="512"/>
        <end position="522"/>
    </location>
</feature>
<dbReference type="Pfam" id="PF09133">
    <property type="entry name" value="SANTA"/>
    <property type="match status" value="1"/>
</dbReference>
<proteinExistence type="predicted"/>
<reference evidence="3" key="1">
    <citation type="submission" date="2015-04" db="UniProtKB">
        <authorList>
            <consortium name="EnsemblPlants"/>
        </authorList>
    </citation>
    <scope>IDENTIFICATION</scope>
</reference>